<feature type="transmembrane region" description="Helical" evidence="17">
    <location>
        <begin position="459"/>
        <end position="481"/>
    </location>
</feature>
<keyword evidence="14" id="KW-0406">Ion transport</keyword>
<accession>A0AAV3PQS5</accession>
<keyword evidence="13" id="KW-0915">Sodium</keyword>
<name>A0AAV3PQS5_LITER</name>
<feature type="transmembrane region" description="Helical" evidence="17">
    <location>
        <begin position="550"/>
        <end position="570"/>
    </location>
</feature>
<dbReference type="GO" id="GO:0006814">
    <property type="term" value="P:sodium ion transport"/>
    <property type="evidence" value="ECO:0007669"/>
    <property type="project" value="UniProtKB-KW"/>
</dbReference>
<evidence type="ECO:0000256" key="6">
    <source>
        <dbReference type="ARBA" id="ARBA00022568"/>
    </source>
</evidence>
<dbReference type="Pfam" id="PF01699">
    <property type="entry name" value="Na_Ca_ex"/>
    <property type="match status" value="2"/>
</dbReference>
<evidence type="ECO:0000256" key="18">
    <source>
        <dbReference type="SAM" id="SignalP"/>
    </source>
</evidence>
<keyword evidence="6" id="KW-0109">Calcium transport</keyword>
<evidence type="ECO:0000256" key="13">
    <source>
        <dbReference type="ARBA" id="ARBA00023053"/>
    </source>
</evidence>
<dbReference type="Gene3D" id="1.10.238.10">
    <property type="entry name" value="EF-hand"/>
    <property type="match status" value="1"/>
</dbReference>
<evidence type="ECO:0000256" key="14">
    <source>
        <dbReference type="ARBA" id="ARBA00023065"/>
    </source>
</evidence>
<keyword evidence="3" id="KW-0813">Transport</keyword>
<keyword evidence="15 17" id="KW-0472">Membrane</keyword>
<reference evidence="20 21" key="1">
    <citation type="submission" date="2024-01" db="EMBL/GenBank/DDBJ databases">
        <title>The complete chloroplast genome sequence of Lithospermum erythrorhizon: insights into the phylogenetic relationship among Boraginaceae species and the maternal lineages of purple gromwells.</title>
        <authorList>
            <person name="Okada T."/>
            <person name="Watanabe K."/>
        </authorList>
    </citation>
    <scope>NUCLEOTIDE SEQUENCE [LARGE SCALE GENOMIC DNA]</scope>
</reference>
<evidence type="ECO:0000256" key="2">
    <source>
        <dbReference type="ARBA" id="ARBA00008170"/>
    </source>
</evidence>
<dbReference type="Gene3D" id="1.20.1420.30">
    <property type="entry name" value="NCX, central ion-binding region"/>
    <property type="match status" value="2"/>
</dbReference>
<feature type="transmembrane region" description="Helical" evidence="17">
    <location>
        <begin position="135"/>
        <end position="158"/>
    </location>
</feature>
<dbReference type="GO" id="GO:0005774">
    <property type="term" value="C:vacuolar membrane"/>
    <property type="evidence" value="ECO:0007669"/>
    <property type="project" value="UniProtKB-ARBA"/>
</dbReference>
<dbReference type="EMBL" id="BAABME010002319">
    <property type="protein sequence ID" value="GAA0154102.1"/>
    <property type="molecule type" value="Genomic_DNA"/>
</dbReference>
<dbReference type="Pfam" id="PF13499">
    <property type="entry name" value="EF-hand_7"/>
    <property type="match status" value="1"/>
</dbReference>
<evidence type="ECO:0000256" key="17">
    <source>
        <dbReference type="SAM" id="Phobius"/>
    </source>
</evidence>
<evidence type="ECO:0000259" key="19">
    <source>
        <dbReference type="PROSITE" id="PS50222"/>
    </source>
</evidence>
<dbReference type="PANTHER" id="PTHR31503">
    <property type="entry name" value="VACUOLAR CALCIUM ION TRANSPORTER"/>
    <property type="match status" value="1"/>
</dbReference>
<keyword evidence="10" id="KW-0106">Calcium</keyword>
<evidence type="ECO:0000256" key="5">
    <source>
        <dbReference type="ARBA" id="ARBA00022475"/>
    </source>
</evidence>
<evidence type="ECO:0000256" key="15">
    <source>
        <dbReference type="ARBA" id="ARBA00023136"/>
    </source>
</evidence>
<dbReference type="FunFam" id="1.20.1420.30:FF:000019">
    <property type="entry name" value="Sodium/calcium exchanger NCL2"/>
    <property type="match status" value="1"/>
</dbReference>
<feature type="transmembrane region" description="Helical" evidence="17">
    <location>
        <begin position="221"/>
        <end position="243"/>
    </location>
</feature>
<dbReference type="GO" id="GO:0015369">
    <property type="term" value="F:calcium:proton antiporter activity"/>
    <property type="evidence" value="ECO:0007669"/>
    <property type="project" value="TreeGrafter"/>
</dbReference>
<dbReference type="InterPro" id="IPR044880">
    <property type="entry name" value="NCX_ion-bd_dom_sf"/>
</dbReference>
<sequence>MLKNFKLFIFLLQLTFLISSSYASDGVHTAVAAEDYLLRLNTVVAPPLMCEQTYGFLPCSSTALGNLFLIVVYGSLMYLAATYLSTGSELLLEILGPGLVGGLLLPILGALPDAMLILVSGISGSVETAQSQVSVGMGLLAGSTVMLLTIVWGTCIIVGKCDIENNIAVDSKDSKGFNLTGSGVSTDIWTSYAGIIMAVSVIPFLVVQLPQSFSSTSLRNLAVLIALIVSVSLLISYCLYQVFQPWIQSRRLHFAKHKHVVSGILKHLKRHALGRLCNDDGTPNEDILRKEVYYAFPIQIHLLFTAIDVNDDDSLSQSELKALIVGLRLEDINLEEDNAVEKVIQDFDTSLDSKIQFTEFVDGVKKWLEKAKGAKASGHKDGPGTMKHLDNFHEETKKEHYLLGDQSDQAIERVDNPRWTYLKAVLLLLLGTVIAAAFADPLVDAVDNFSSATSIPSFFISFIALPFATNSSEAVSAIIFASRKKLRSASLTFSEIYGAVTMNNVLCLSVFLALVYVRGLTWDFSSEVLVILVVCVVMGVFACMKTTFPLWTSLLAFLLYPLSLAFVYVLDYVFGWT</sequence>
<dbReference type="SUPFAM" id="SSF47473">
    <property type="entry name" value="EF-hand"/>
    <property type="match status" value="1"/>
</dbReference>
<evidence type="ECO:0000256" key="11">
    <source>
        <dbReference type="ARBA" id="ARBA00022989"/>
    </source>
</evidence>
<evidence type="ECO:0000256" key="8">
    <source>
        <dbReference type="ARBA" id="ARBA00022723"/>
    </source>
</evidence>
<evidence type="ECO:0000256" key="7">
    <source>
        <dbReference type="ARBA" id="ARBA00022692"/>
    </source>
</evidence>
<dbReference type="InterPro" id="IPR004837">
    <property type="entry name" value="NaCa_Exmemb"/>
</dbReference>
<feature type="transmembrane region" description="Helical" evidence="17">
    <location>
        <begin position="98"/>
        <end position="123"/>
    </location>
</feature>
<proteinExistence type="inferred from homology"/>
<evidence type="ECO:0000256" key="12">
    <source>
        <dbReference type="ARBA" id="ARBA00023016"/>
    </source>
</evidence>
<dbReference type="InterPro" id="IPR018247">
    <property type="entry name" value="EF_Hand_1_Ca_BS"/>
</dbReference>
<feature type="transmembrane region" description="Helical" evidence="17">
    <location>
        <begin position="63"/>
        <end position="86"/>
    </location>
</feature>
<keyword evidence="7 17" id="KW-0812">Transmembrane</keyword>
<comment type="subcellular location">
    <subcellularLocation>
        <location evidence="1">Cell membrane</location>
        <topology evidence="1">Multi-pass membrane protein</topology>
    </subcellularLocation>
</comment>
<protein>
    <submittedName>
        <fullName evidence="20">Transporter</fullName>
    </submittedName>
</protein>
<keyword evidence="8" id="KW-0479">Metal-binding</keyword>
<dbReference type="PANTHER" id="PTHR31503:SF36">
    <property type="entry name" value="SODIUM_CALCIUM EXCHANGER MEMBRANE REGION DOMAIN-CONTAINING PROTEIN"/>
    <property type="match status" value="1"/>
</dbReference>
<comment type="caution">
    <text evidence="20">The sequence shown here is derived from an EMBL/GenBank/DDBJ whole genome shotgun (WGS) entry which is preliminary data.</text>
</comment>
<comment type="similarity">
    <text evidence="2">Belongs to the Ca(2+):cation antiporter (CaCA) (TC 2.A.19) family.</text>
</comment>
<organism evidence="20 21">
    <name type="scientific">Lithospermum erythrorhizon</name>
    <name type="common">Purple gromwell</name>
    <name type="synonym">Lithospermum officinale var. erythrorhizon</name>
    <dbReference type="NCBI Taxonomy" id="34254"/>
    <lineage>
        <taxon>Eukaryota</taxon>
        <taxon>Viridiplantae</taxon>
        <taxon>Streptophyta</taxon>
        <taxon>Embryophyta</taxon>
        <taxon>Tracheophyta</taxon>
        <taxon>Spermatophyta</taxon>
        <taxon>Magnoliopsida</taxon>
        <taxon>eudicotyledons</taxon>
        <taxon>Gunneridae</taxon>
        <taxon>Pentapetalae</taxon>
        <taxon>asterids</taxon>
        <taxon>lamiids</taxon>
        <taxon>Boraginales</taxon>
        <taxon>Boraginaceae</taxon>
        <taxon>Boraginoideae</taxon>
        <taxon>Lithospermeae</taxon>
        <taxon>Lithospermum</taxon>
    </lineage>
</organism>
<feature type="chain" id="PRO_5043977248" evidence="18">
    <location>
        <begin position="24"/>
        <end position="577"/>
    </location>
</feature>
<dbReference type="GO" id="GO:0006874">
    <property type="term" value="P:intracellular calcium ion homeostasis"/>
    <property type="evidence" value="ECO:0007669"/>
    <property type="project" value="TreeGrafter"/>
</dbReference>
<feature type="domain" description="EF-hand" evidence="19">
    <location>
        <begin position="335"/>
        <end position="370"/>
    </location>
</feature>
<dbReference type="GO" id="GO:0005509">
    <property type="term" value="F:calcium ion binding"/>
    <property type="evidence" value="ECO:0007669"/>
    <property type="project" value="InterPro"/>
</dbReference>
<feature type="transmembrane region" description="Helical" evidence="17">
    <location>
        <begin position="493"/>
        <end position="518"/>
    </location>
</feature>
<evidence type="ECO:0000256" key="10">
    <source>
        <dbReference type="ARBA" id="ARBA00022837"/>
    </source>
</evidence>
<gene>
    <name evidence="20" type="ORF">LIER_12183</name>
</gene>
<evidence type="ECO:0000256" key="9">
    <source>
        <dbReference type="ARBA" id="ARBA00022737"/>
    </source>
</evidence>
<dbReference type="AlphaFoldDB" id="A0AAV3PQS5"/>
<keyword evidence="21" id="KW-1185">Reference proteome</keyword>
<feature type="transmembrane region" description="Helical" evidence="17">
    <location>
        <begin position="421"/>
        <end position="439"/>
    </location>
</feature>
<keyword evidence="4" id="KW-0050">Antiport</keyword>
<keyword evidence="12" id="KW-0346">Stress response</keyword>
<evidence type="ECO:0000313" key="20">
    <source>
        <dbReference type="EMBL" id="GAA0154102.1"/>
    </source>
</evidence>
<feature type="transmembrane region" description="Helical" evidence="17">
    <location>
        <begin position="189"/>
        <end position="209"/>
    </location>
</feature>
<dbReference type="GO" id="GO:0005886">
    <property type="term" value="C:plasma membrane"/>
    <property type="evidence" value="ECO:0007669"/>
    <property type="project" value="UniProtKB-SubCell"/>
</dbReference>
<feature type="signal peptide" evidence="18">
    <location>
        <begin position="1"/>
        <end position="23"/>
    </location>
</feature>
<dbReference type="InterPro" id="IPR002048">
    <property type="entry name" value="EF_hand_dom"/>
</dbReference>
<evidence type="ECO:0000313" key="21">
    <source>
        <dbReference type="Proteomes" id="UP001454036"/>
    </source>
</evidence>
<dbReference type="PROSITE" id="PS50222">
    <property type="entry name" value="EF_HAND_2"/>
    <property type="match status" value="1"/>
</dbReference>
<keyword evidence="9" id="KW-0677">Repeat</keyword>
<keyword evidence="11 17" id="KW-1133">Transmembrane helix</keyword>
<keyword evidence="16" id="KW-0739">Sodium transport</keyword>
<evidence type="ECO:0000256" key="1">
    <source>
        <dbReference type="ARBA" id="ARBA00004651"/>
    </source>
</evidence>
<dbReference type="InterPro" id="IPR004713">
    <property type="entry name" value="CaH_exchang"/>
</dbReference>
<keyword evidence="5" id="KW-1003">Cell membrane</keyword>
<keyword evidence="18" id="KW-0732">Signal</keyword>
<dbReference type="InterPro" id="IPR011992">
    <property type="entry name" value="EF-hand-dom_pair"/>
</dbReference>
<dbReference type="PROSITE" id="PS00018">
    <property type="entry name" value="EF_HAND_1"/>
    <property type="match status" value="1"/>
</dbReference>
<evidence type="ECO:0000256" key="3">
    <source>
        <dbReference type="ARBA" id="ARBA00022448"/>
    </source>
</evidence>
<dbReference type="Proteomes" id="UP001454036">
    <property type="component" value="Unassembled WGS sequence"/>
</dbReference>
<evidence type="ECO:0000256" key="16">
    <source>
        <dbReference type="ARBA" id="ARBA00023201"/>
    </source>
</evidence>
<feature type="transmembrane region" description="Helical" evidence="17">
    <location>
        <begin position="524"/>
        <end position="543"/>
    </location>
</feature>
<evidence type="ECO:0000256" key="4">
    <source>
        <dbReference type="ARBA" id="ARBA00022449"/>
    </source>
</evidence>